<proteinExistence type="inferred from homology"/>
<dbReference type="InterPro" id="IPR003344">
    <property type="entry name" value="Big_1_dom"/>
</dbReference>
<comment type="caution">
    <text evidence="3">The sequence shown here is derived from an EMBL/GenBank/DDBJ whole genome shotgun (WGS) entry which is preliminary data.</text>
</comment>
<dbReference type="InterPro" id="IPR013783">
    <property type="entry name" value="Ig-like_fold"/>
</dbReference>
<name>A0A938BMK4_UNCEI</name>
<sequence length="1361" mass="137139">MLDRRALRHTLLRLPAVVLIAVLAAIGCSEEQKSTSSASGGSLRLESFVSTPALLGPGGEAQLAARVVNARGEAVAAATVRFGESGAPFEQAGAGAAGAFDPAAALTDDAGWARTTFRSHPTSSGRVDLKAGAGSAVAYLSLYLTSGVSGAGTAIAVTAPETSLPADGQSTLELTIQVARDGAPAASAVVRLAAGELFEDLDGSGDFSDGDRILIDGDADGEWTANGSVTSPVTTGPSGTATAIYTAGILPGSVFVKATVDTVSVDFALDLHAVGAALRLAALPVEVWADGFSGVAVTAEVQDRQGAPLAGKLVRFTAGEPFTDADGDGFYTPGTDPFTDTNGNSVWDVMGTITSSATTGTDGRAVAQFTAGRAAGTATIYASTRDGGSALPVRLLPLPRVDRAEWAWSAGPVYANELSEATLSARLLDVNGSPIPGKSIALSASAGTVPPQAHADAEGTVTALYRAPAAPGTAWVTLAADDWSLAVPIEVLPLPALLAMDLAAEPVEICLLGAGGTDRATLSAVCLQLDGSPAPAGLPLLFEIEAGPGGGEVFEPSGAARATVLTGADGLATAVLRAGTLPGLARVRVSGGGLERALDLAVSVGPPAAISVHPDAADLASWQQTAIRATVRDAYNNPVKDGTRIFFEVDEGLITGEGGQASSPTASGLAIGLYYSLSPEPGGDGVAQIVARAEPNGVEGRTSVAIPMAGETVRVLSVAAEPAELRVAGQADADRSVLTATCSLRPGLPAPAGLPVRFEILHGPQGGEGFAGGASPITVETNTAGVAVAVLNSGTRSGPLHLRVSAGETQRDLYLGISAGPPAGVHCWPERGDCAPGDTVRIFGVIDDEFHNPVVDGTVAYFTTDRGFIYTSGGAATAPTAGGMVTAFYIALLEDTTAAYATITCAAAGGVSGQTTIQLREPATPPDPGPIARMELIPTRTEIGVAGTGATEQCGFYALCYDAENHPVGRGREVTFEIVAGPGGGEGLDGNGWGPVTRYTDDTSRASVVLSSGTASGTVLVEASAGAWAGKSAQVSIAAGPPAYISLGASPRNIRGWDVVGAEADVLAIVSDLHNNPVAEGTTIYLTCDEGIVRGWDGSLGSAVTQGGMARGTYFSGLPRLDGRVVISASTSGGGVLGTTGLISSGPPVSVAFVAPRPPVAIMADGDEELRLTVEVLDVNDNFVLAGTLVEFQTTLGEIDESAMTADGVYGSLARATLRSERLGRDYSYSVPDDGIGGTAVVTASAGLAGGHSAALEVDFLTGPAFRGKSRIEIEKQVARGGVLPFEVLIQDRYGNPLGGHVLGMSASGGGTVTPAATTDTWGVASGLFHAPASDTTCVLTVIDNDPGRGGITLRETITIQ</sequence>
<comment type="similarity">
    <text evidence="1">Belongs to the intimin/invasin family.</text>
</comment>
<accession>A0A938BMK4</accession>
<feature type="domain" description="Big-1" evidence="2">
    <location>
        <begin position="276"/>
        <end position="394"/>
    </location>
</feature>
<gene>
    <name evidence="3" type="ORF">FJY75_00025</name>
</gene>
<dbReference type="Gene3D" id="2.60.40.10">
    <property type="entry name" value="Immunoglobulins"/>
    <property type="match status" value="4"/>
</dbReference>
<dbReference type="SUPFAM" id="SSF49373">
    <property type="entry name" value="Invasin/intimin cell-adhesion fragments"/>
    <property type="match status" value="3"/>
</dbReference>
<organism evidence="3 4">
    <name type="scientific">Eiseniibacteriota bacterium</name>
    <dbReference type="NCBI Taxonomy" id="2212470"/>
    <lineage>
        <taxon>Bacteria</taxon>
        <taxon>Candidatus Eiseniibacteriota</taxon>
    </lineage>
</organism>
<dbReference type="EMBL" id="VGIY01000001">
    <property type="protein sequence ID" value="MBM3316218.1"/>
    <property type="molecule type" value="Genomic_DNA"/>
</dbReference>
<dbReference type="InterPro" id="IPR008964">
    <property type="entry name" value="Invasin/intimin_cell_adhesion"/>
</dbReference>
<evidence type="ECO:0000313" key="4">
    <source>
        <dbReference type="Proteomes" id="UP000748308"/>
    </source>
</evidence>
<reference evidence="3" key="1">
    <citation type="submission" date="2019-03" db="EMBL/GenBank/DDBJ databases">
        <title>Lake Tanganyika Metagenome-Assembled Genomes (MAGs).</title>
        <authorList>
            <person name="Tran P."/>
        </authorList>
    </citation>
    <scope>NUCLEOTIDE SEQUENCE</scope>
    <source>
        <strain evidence="3">M_DeepCast_400m_m2_100</strain>
    </source>
</reference>
<dbReference type="SMART" id="SM00634">
    <property type="entry name" value="BID_1"/>
    <property type="match status" value="2"/>
</dbReference>
<evidence type="ECO:0000313" key="3">
    <source>
        <dbReference type="EMBL" id="MBM3316218.1"/>
    </source>
</evidence>
<evidence type="ECO:0000256" key="1">
    <source>
        <dbReference type="ARBA" id="ARBA00010116"/>
    </source>
</evidence>
<evidence type="ECO:0000259" key="2">
    <source>
        <dbReference type="SMART" id="SM00634"/>
    </source>
</evidence>
<dbReference type="Proteomes" id="UP000748308">
    <property type="component" value="Unassembled WGS sequence"/>
</dbReference>
<protein>
    <recommendedName>
        <fullName evidence="2">Big-1 domain-containing protein</fullName>
    </recommendedName>
</protein>
<dbReference type="PROSITE" id="PS51257">
    <property type="entry name" value="PROKAR_LIPOPROTEIN"/>
    <property type="match status" value="1"/>
</dbReference>
<feature type="domain" description="Big-1" evidence="2">
    <location>
        <begin position="402"/>
        <end position="490"/>
    </location>
</feature>